<dbReference type="EMBL" id="NZBD01000015">
    <property type="protein sequence ID" value="MAG18255.1"/>
    <property type="molecule type" value="Genomic_DNA"/>
</dbReference>
<accession>A0A2D6LPZ1</accession>
<proteinExistence type="predicted"/>
<evidence type="ECO:0000256" key="1">
    <source>
        <dbReference type="SAM" id="Phobius"/>
    </source>
</evidence>
<name>A0A2D6LPZ1_9ARCH</name>
<gene>
    <name evidence="2" type="ORF">CL944_02155</name>
</gene>
<dbReference type="Proteomes" id="UP000226712">
    <property type="component" value="Unassembled WGS sequence"/>
</dbReference>
<keyword evidence="1" id="KW-0812">Transmembrane</keyword>
<keyword evidence="1" id="KW-0472">Membrane</keyword>
<evidence type="ECO:0000313" key="2">
    <source>
        <dbReference type="EMBL" id="MAG18255.1"/>
    </source>
</evidence>
<keyword evidence="1" id="KW-1133">Transmembrane helix</keyword>
<evidence type="ECO:0000313" key="3">
    <source>
        <dbReference type="Proteomes" id="UP000226712"/>
    </source>
</evidence>
<dbReference type="AlphaFoldDB" id="A0A2D6LPZ1"/>
<feature type="transmembrane region" description="Helical" evidence="1">
    <location>
        <begin position="57"/>
        <end position="73"/>
    </location>
</feature>
<protein>
    <submittedName>
        <fullName evidence="2">Uncharacterized protein</fullName>
    </submittedName>
</protein>
<comment type="caution">
    <text evidence="2">The sequence shown here is derived from an EMBL/GenBank/DDBJ whole genome shotgun (WGS) entry which is preliminary data.</text>
</comment>
<reference evidence="3" key="1">
    <citation type="submission" date="2017-09" db="EMBL/GenBank/DDBJ databases">
        <title>The Reconstruction of 2,631 Draft Metagenome-Assembled Genomes from the Global Oceans.</title>
        <authorList>
            <person name="Tully B.J."/>
            <person name="Graham E.D."/>
            <person name="Heidelberg J.F."/>
        </authorList>
    </citation>
    <scope>NUCLEOTIDE SEQUENCE [LARGE SCALE GENOMIC DNA]</scope>
</reference>
<organism evidence="2 3">
    <name type="scientific">Candidatus Iainarchaeum sp</name>
    <dbReference type="NCBI Taxonomy" id="3101447"/>
    <lineage>
        <taxon>Archaea</taxon>
        <taxon>Candidatus Iainarchaeota</taxon>
        <taxon>Candidatus Iainarchaeia</taxon>
        <taxon>Candidatus Iainarchaeales</taxon>
        <taxon>Candidatus Iainarchaeaceae</taxon>
        <taxon>Candidatus Iainarchaeum</taxon>
    </lineage>
</organism>
<feature type="transmembrane region" description="Helical" evidence="1">
    <location>
        <begin position="35"/>
        <end position="51"/>
    </location>
</feature>
<sequence length="75" mass="8289">MFVLFRPLAFPIYFGNIFIRPTRSYFRGKLSSKQLVGVLLLVALVLLFVGVPFVDGKSISALIILGSAIYLLIKG</sequence>